<evidence type="ECO:0000313" key="2">
    <source>
        <dbReference type="EMBL" id="CBY33445.1"/>
    </source>
</evidence>
<evidence type="ECO:0000256" key="1">
    <source>
        <dbReference type="SAM" id="MobiDB-lite"/>
    </source>
</evidence>
<protein>
    <submittedName>
        <fullName evidence="2">Uncharacterized protein</fullName>
    </submittedName>
</protein>
<accession>E4YD28</accession>
<feature type="region of interest" description="Disordered" evidence="1">
    <location>
        <begin position="1"/>
        <end position="66"/>
    </location>
</feature>
<sequence>MPSGLTDTLSQLSHPARAPAESGSPLKPRLDSWDIVPGDEIPEYLCESGDTETDSVRESTQASGDA</sequence>
<dbReference type="Proteomes" id="UP000011014">
    <property type="component" value="Unassembled WGS sequence"/>
</dbReference>
<gene>
    <name evidence="2" type="ORF">GSOID_T00021356001</name>
</gene>
<feature type="compositionally biased region" description="Polar residues" evidence="1">
    <location>
        <begin position="1"/>
        <end position="13"/>
    </location>
</feature>
<name>E4YD28_OIKDI</name>
<proteinExistence type="predicted"/>
<organism evidence="2">
    <name type="scientific">Oikopleura dioica</name>
    <name type="common">Tunicate</name>
    <dbReference type="NCBI Taxonomy" id="34765"/>
    <lineage>
        <taxon>Eukaryota</taxon>
        <taxon>Metazoa</taxon>
        <taxon>Chordata</taxon>
        <taxon>Tunicata</taxon>
        <taxon>Appendicularia</taxon>
        <taxon>Copelata</taxon>
        <taxon>Oikopleuridae</taxon>
        <taxon>Oikopleura</taxon>
    </lineage>
</organism>
<dbReference type="EMBL" id="FN654417">
    <property type="protein sequence ID" value="CBY33445.1"/>
    <property type="molecule type" value="Genomic_DNA"/>
</dbReference>
<dbReference type="AlphaFoldDB" id="E4YD28"/>
<reference evidence="2" key="1">
    <citation type="journal article" date="2010" name="Science">
        <title>Plasticity of animal genome architecture unmasked by rapid evolution of a pelagic tunicate.</title>
        <authorList>
            <person name="Denoeud F."/>
            <person name="Henriet S."/>
            <person name="Mungpakdee S."/>
            <person name="Aury J.M."/>
            <person name="Da Silva C."/>
            <person name="Brinkmann H."/>
            <person name="Mikhaleva J."/>
            <person name="Olsen L.C."/>
            <person name="Jubin C."/>
            <person name="Canestro C."/>
            <person name="Bouquet J.M."/>
            <person name="Danks G."/>
            <person name="Poulain J."/>
            <person name="Campsteijn C."/>
            <person name="Adamski M."/>
            <person name="Cross I."/>
            <person name="Yadetie F."/>
            <person name="Muffato M."/>
            <person name="Louis A."/>
            <person name="Butcher S."/>
            <person name="Tsagkogeorga G."/>
            <person name="Konrad A."/>
            <person name="Singh S."/>
            <person name="Jensen M.F."/>
            <person name="Cong E.H."/>
            <person name="Eikeseth-Otteraa H."/>
            <person name="Noel B."/>
            <person name="Anthouard V."/>
            <person name="Porcel B.M."/>
            <person name="Kachouri-Lafond R."/>
            <person name="Nishino A."/>
            <person name="Ugolini M."/>
            <person name="Chourrout P."/>
            <person name="Nishida H."/>
            <person name="Aasland R."/>
            <person name="Huzurbazar S."/>
            <person name="Westhof E."/>
            <person name="Delsuc F."/>
            <person name="Lehrach H."/>
            <person name="Reinhardt R."/>
            <person name="Weissenbach J."/>
            <person name="Roy S.W."/>
            <person name="Artiguenave F."/>
            <person name="Postlethwait J.H."/>
            <person name="Manak J.R."/>
            <person name="Thompson E.M."/>
            <person name="Jaillon O."/>
            <person name="Du Pasquier L."/>
            <person name="Boudinot P."/>
            <person name="Liberles D.A."/>
            <person name="Volff J.N."/>
            <person name="Philippe H."/>
            <person name="Lenhard B."/>
            <person name="Roest Crollius H."/>
            <person name="Wincker P."/>
            <person name="Chourrout D."/>
        </authorList>
    </citation>
    <scope>NUCLEOTIDE SEQUENCE [LARGE SCALE GENOMIC DNA]</scope>
</reference>